<name>A0ABS3W7V5_9BACL</name>
<evidence type="ECO:0000256" key="4">
    <source>
        <dbReference type="ARBA" id="ARBA00022989"/>
    </source>
</evidence>
<protein>
    <submittedName>
        <fullName evidence="11">Chloride channel protein</fullName>
    </submittedName>
</protein>
<keyword evidence="8" id="KW-0868">Chloride</keyword>
<keyword evidence="9" id="KW-0407">Ion channel</keyword>
<feature type="transmembrane region" description="Helical" evidence="10">
    <location>
        <begin position="168"/>
        <end position="192"/>
    </location>
</feature>
<evidence type="ECO:0000256" key="1">
    <source>
        <dbReference type="ARBA" id="ARBA00004141"/>
    </source>
</evidence>
<feature type="transmembrane region" description="Helical" evidence="10">
    <location>
        <begin position="331"/>
        <end position="356"/>
    </location>
</feature>
<gene>
    <name evidence="11" type="ORF">I8J29_09215</name>
</gene>
<dbReference type="Gene3D" id="3.10.580.10">
    <property type="entry name" value="CBS-domain"/>
    <property type="match status" value="1"/>
</dbReference>
<evidence type="ECO:0000313" key="11">
    <source>
        <dbReference type="EMBL" id="MBO7744372.1"/>
    </source>
</evidence>
<evidence type="ECO:0000256" key="10">
    <source>
        <dbReference type="SAM" id="Phobius"/>
    </source>
</evidence>
<comment type="caution">
    <text evidence="11">The sequence shown here is derived from an EMBL/GenBank/DDBJ whole genome shotgun (WGS) entry which is preliminary data.</text>
</comment>
<feature type="transmembrane region" description="Helical" evidence="10">
    <location>
        <begin position="131"/>
        <end position="156"/>
    </location>
</feature>
<dbReference type="EMBL" id="JAGGDJ010000004">
    <property type="protein sequence ID" value="MBO7744372.1"/>
    <property type="molecule type" value="Genomic_DNA"/>
</dbReference>
<feature type="transmembrane region" description="Helical" evidence="10">
    <location>
        <begin position="305"/>
        <end position="324"/>
    </location>
</feature>
<dbReference type="InterPro" id="IPR014743">
    <property type="entry name" value="Cl-channel_core"/>
</dbReference>
<keyword evidence="12" id="KW-1185">Reference proteome</keyword>
<dbReference type="PANTHER" id="PTHR43427">
    <property type="entry name" value="CHLORIDE CHANNEL PROTEIN CLC-E"/>
    <property type="match status" value="1"/>
</dbReference>
<keyword evidence="5" id="KW-0406">Ion transport</keyword>
<dbReference type="InterPro" id="IPR001807">
    <property type="entry name" value="ClC"/>
</dbReference>
<keyword evidence="6 10" id="KW-0472">Membrane</keyword>
<dbReference type="Proteomes" id="UP000670947">
    <property type="component" value="Unassembled WGS sequence"/>
</dbReference>
<dbReference type="Pfam" id="PF00654">
    <property type="entry name" value="Voltage_CLC"/>
    <property type="match status" value="1"/>
</dbReference>
<evidence type="ECO:0000256" key="8">
    <source>
        <dbReference type="ARBA" id="ARBA00023214"/>
    </source>
</evidence>
<keyword evidence="4 10" id="KW-1133">Transmembrane helix</keyword>
<keyword evidence="3 10" id="KW-0812">Transmembrane</keyword>
<dbReference type="SUPFAM" id="SSF81340">
    <property type="entry name" value="Clc chloride channel"/>
    <property type="match status" value="1"/>
</dbReference>
<evidence type="ECO:0000256" key="2">
    <source>
        <dbReference type="ARBA" id="ARBA00022448"/>
    </source>
</evidence>
<dbReference type="Gene3D" id="1.10.3080.10">
    <property type="entry name" value="Clc chloride channel"/>
    <property type="match status" value="1"/>
</dbReference>
<feature type="transmembrane region" description="Helical" evidence="10">
    <location>
        <begin position="368"/>
        <end position="388"/>
    </location>
</feature>
<evidence type="ECO:0000256" key="7">
    <source>
        <dbReference type="ARBA" id="ARBA00023173"/>
    </source>
</evidence>
<evidence type="ECO:0000313" key="12">
    <source>
        <dbReference type="Proteomes" id="UP000670947"/>
    </source>
</evidence>
<dbReference type="CDD" id="cd00400">
    <property type="entry name" value="Voltage_gated_ClC"/>
    <property type="match status" value="1"/>
</dbReference>
<feature type="transmembrane region" description="Helical" evidence="10">
    <location>
        <begin position="277"/>
        <end position="299"/>
    </location>
</feature>
<dbReference type="PANTHER" id="PTHR43427:SF6">
    <property type="entry name" value="CHLORIDE CHANNEL PROTEIN CLC-E"/>
    <property type="match status" value="1"/>
</dbReference>
<dbReference type="PRINTS" id="PR00762">
    <property type="entry name" value="CLCHANNEL"/>
</dbReference>
<feature type="transmembrane region" description="Helical" evidence="10">
    <location>
        <begin position="242"/>
        <end position="265"/>
    </location>
</feature>
<evidence type="ECO:0000256" key="9">
    <source>
        <dbReference type="ARBA" id="ARBA00023303"/>
    </source>
</evidence>
<proteinExistence type="predicted"/>
<reference evidence="11 12" key="1">
    <citation type="submission" date="2021-03" db="EMBL/GenBank/DDBJ databases">
        <title>Paenibacillus artemisicola MWE-103 whole genome sequence.</title>
        <authorList>
            <person name="Ham Y.J."/>
        </authorList>
    </citation>
    <scope>NUCLEOTIDE SEQUENCE [LARGE SCALE GENOMIC DNA]</scope>
    <source>
        <strain evidence="11 12">MWE-103</strain>
    </source>
</reference>
<dbReference type="SUPFAM" id="SSF54631">
    <property type="entry name" value="CBS-domain pair"/>
    <property type="match status" value="1"/>
</dbReference>
<evidence type="ECO:0000256" key="6">
    <source>
        <dbReference type="ARBA" id="ARBA00023136"/>
    </source>
</evidence>
<evidence type="ECO:0000256" key="5">
    <source>
        <dbReference type="ARBA" id="ARBA00023065"/>
    </source>
</evidence>
<dbReference type="InterPro" id="IPR050368">
    <property type="entry name" value="ClC-type_chloride_channel"/>
</dbReference>
<dbReference type="InterPro" id="IPR046342">
    <property type="entry name" value="CBS_dom_sf"/>
</dbReference>
<comment type="subcellular location">
    <subcellularLocation>
        <location evidence="1">Membrane</location>
        <topology evidence="1">Multi-pass membrane protein</topology>
    </subcellularLocation>
</comment>
<evidence type="ECO:0000256" key="3">
    <source>
        <dbReference type="ARBA" id="ARBA00022692"/>
    </source>
</evidence>
<feature type="transmembrane region" description="Helical" evidence="10">
    <location>
        <begin position="33"/>
        <end position="53"/>
    </location>
</feature>
<keyword evidence="2" id="KW-0813">Transport</keyword>
<keyword evidence="7" id="KW-0869">Chloride channel</keyword>
<accession>A0ABS3W7V5</accession>
<organism evidence="11 12">
    <name type="scientific">Paenibacillus artemisiicola</name>
    <dbReference type="NCBI Taxonomy" id="1172618"/>
    <lineage>
        <taxon>Bacteria</taxon>
        <taxon>Bacillati</taxon>
        <taxon>Bacillota</taxon>
        <taxon>Bacilli</taxon>
        <taxon>Bacillales</taxon>
        <taxon>Paenibacillaceae</taxon>
        <taxon>Paenibacillus</taxon>
    </lineage>
</organism>
<feature type="transmembrane region" description="Helical" evidence="10">
    <location>
        <begin position="204"/>
        <end position="222"/>
    </location>
</feature>
<sequence>MTAVALTRMIGLFTNLFIYHRVSFQFVKAYPNGLGWGIIVVPAIGGLLIGLMARFGSDKIRGHGIPEAMEAILTGKSVIAPKVAVLKPISAAISIGSGGPFGAEGPIIMTGGSIGSVMGQFLYLSAAERKILLLAGAAAGMCATFNAPIASVLFVTELLAFEMRPRSVMPIALASGAAGFIRINILGGGAIFPSAAQPLLNAQGMAVGLLFGVVGPAVAYLLTKLIYKSEDWFAKLPLHWMYWPAIGGLAVGLGGFAVPQVLGVGYDTIQGLAVGHVALALALKILLVKTIIWVVALGSGTSGGILAPVLIIGGTLGEAMGMLFHAPDPAVWSILGMAAVFAGVTRSPFTAILFLLELTHDMQMLLPLTIACMLAYGLSALALSRSILTEKIARRNRLITRDYGIDPLALYTLAELALEPPVLVSETMTFSELIRRQAGEAAPAEGFLVVSADDRLIGYIKHAELWKWVYSERASYARLGDHCAWPLTTIASRQTASEALTMLLAVPEQLLAVVDEQHCPMGIVTASMLLRIRERTAEEEHSRERYLTFSWMRRLVRWRKLAIHSMREAEREGE</sequence>